<dbReference type="SMART" id="SM00060">
    <property type="entry name" value="FN3"/>
    <property type="match status" value="2"/>
</dbReference>
<dbReference type="InterPro" id="IPR013783">
    <property type="entry name" value="Ig-like_fold"/>
</dbReference>
<evidence type="ECO:0000256" key="3">
    <source>
        <dbReference type="SAM" id="MobiDB-lite"/>
    </source>
</evidence>
<dbReference type="AlphaFoldDB" id="A0A813QNK4"/>
<dbReference type="Pfam" id="PF00041">
    <property type="entry name" value="fn3"/>
    <property type="match status" value="1"/>
</dbReference>
<dbReference type="Proteomes" id="UP000681722">
    <property type="component" value="Unassembled WGS sequence"/>
</dbReference>
<dbReference type="CDD" id="cd00063">
    <property type="entry name" value="FN3"/>
    <property type="match status" value="1"/>
</dbReference>
<dbReference type="InterPro" id="IPR036179">
    <property type="entry name" value="Ig-like_dom_sf"/>
</dbReference>
<feature type="compositionally biased region" description="Low complexity" evidence="3">
    <location>
        <begin position="1147"/>
        <end position="1160"/>
    </location>
</feature>
<dbReference type="EMBL" id="CAJOBC010000186">
    <property type="protein sequence ID" value="CAF3551395.1"/>
    <property type="molecule type" value="Genomic_DNA"/>
</dbReference>
<feature type="domain" description="Ig-like" evidence="5">
    <location>
        <begin position="116"/>
        <end position="214"/>
    </location>
</feature>
<keyword evidence="2" id="KW-1015">Disulfide bond</keyword>
<dbReference type="InterPro" id="IPR003961">
    <property type="entry name" value="FN3_dom"/>
</dbReference>
<evidence type="ECO:0000256" key="2">
    <source>
        <dbReference type="ARBA" id="ARBA00023157"/>
    </source>
</evidence>
<dbReference type="Proteomes" id="UP000663829">
    <property type="component" value="Unassembled WGS sequence"/>
</dbReference>
<keyword evidence="9" id="KW-1185">Reference proteome</keyword>
<protein>
    <submittedName>
        <fullName evidence="7">Uncharacterized protein</fullName>
    </submittedName>
</protein>
<evidence type="ECO:0000259" key="6">
    <source>
        <dbReference type="PROSITE" id="PS50853"/>
    </source>
</evidence>
<gene>
    <name evidence="7" type="ORF">GPM918_LOCUS1841</name>
    <name evidence="8" type="ORF">SRO942_LOCUS1841</name>
</gene>
<name>A0A813QNK4_9BILA</name>
<feature type="domain" description="Fibronectin type-III" evidence="6">
    <location>
        <begin position="654"/>
        <end position="755"/>
    </location>
</feature>
<feature type="domain" description="Ig-like" evidence="5">
    <location>
        <begin position="25"/>
        <end position="114"/>
    </location>
</feature>
<dbReference type="GO" id="GO:0016020">
    <property type="term" value="C:membrane"/>
    <property type="evidence" value="ECO:0007669"/>
    <property type="project" value="UniProtKB-SubCell"/>
</dbReference>
<organism evidence="7 9">
    <name type="scientific">Didymodactylos carnosus</name>
    <dbReference type="NCBI Taxonomy" id="1234261"/>
    <lineage>
        <taxon>Eukaryota</taxon>
        <taxon>Metazoa</taxon>
        <taxon>Spiralia</taxon>
        <taxon>Gnathifera</taxon>
        <taxon>Rotifera</taxon>
        <taxon>Eurotatoria</taxon>
        <taxon>Bdelloidea</taxon>
        <taxon>Philodinida</taxon>
        <taxon>Philodinidae</taxon>
        <taxon>Didymodactylos</taxon>
    </lineage>
</organism>
<evidence type="ECO:0000259" key="5">
    <source>
        <dbReference type="PROSITE" id="PS50835"/>
    </source>
</evidence>
<accession>A0A813QNK4</accession>
<keyword evidence="4" id="KW-0812">Transmembrane</keyword>
<dbReference type="OrthoDB" id="9998697at2759"/>
<feature type="compositionally biased region" description="Low complexity" evidence="3">
    <location>
        <begin position="1009"/>
        <end position="1023"/>
    </location>
</feature>
<reference evidence="7" key="1">
    <citation type="submission" date="2021-02" db="EMBL/GenBank/DDBJ databases">
        <authorList>
            <person name="Nowell W R."/>
        </authorList>
    </citation>
    <scope>NUCLEOTIDE SEQUENCE</scope>
</reference>
<evidence type="ECO:0000313" key="8">
    <source>
        <dbReference type="EMBL" id="CAF3551395.1"/>
    </source>
</evidence>
<feature type="transmembrane region" description="Helical" evidence="4">
    <location>
        <begin position="821"/>
        <end position="846"/>
    </location>
</feature>
<dbReference type="SUPFAM" id="SSF49265">
    <property type="entry name" value="Fibronectin type III"/>
    <property type="match status" value="1"/>
</dbReference>
<evidence type="ECO:0000313" key="7">
    <source>
        <dbReference type="EMBL" id="CAF0769411.1"/>
    </source>
</evidence>
<feature type="region of interest" description="Disordered" evidence="3">
    <location>
        <begin position="1106"/>
        <end position="1125"/>
    </location>
</feature>
<dbReference type="EMBL" id="CAJNOQ010000186">
    <property type="protein sequence ID" value="CAF0769411.1"/>
    <property type="molecule type" value="Genomic_DNA"/>
</dbReference>
<evidence type="ECO:0000256" key="4">
    <source>
        <dbReference type="SAM" id="Phobius"/>
    </source>
</evidence>
<dbReference type="SUPFAM" id="SSF48726">
    <property type="entry name" value="Immunoglobulin"/>
    <property type="match status" value="4"/>
</dbReference>
<feature type="compositionally biased region" description="Low complexity" evidence="3">
    <location>
        <begin position="1115"/>
        <end position="1125"/>
    </location>
</feature>
<dbReference type="SMART" id="SM00409">
    <property type="entry name" value="IG"/>
    <property type="match status" value="5"/>
</dbReference>
<evidence type="ECO:0000256" key="1">
    <source>
        <dbReference type="ARBA" id="ARBA00022737"/>
    </source>
</evidence>
<sequence length="1205" mass="134165">MRDDDRAREPDLVTECEYLYLDALPQVRVRPKSAVISSSSETRLYCESDNQISSVAYWTHVGSRIEIKPNVIEAFGNELRISQFGDTAYTQPGEYACVVKTKYGLLASEPALLSLPTLEPFKSFVNLPVTTLNLTEGNIAVIPCELPNGNPKPVPIFSLDDGRIVIEHDTSRYKILPSGNLHIINVKISDTGKYRCSAKNSITGQIVNSSKTIYLHVTASKERIPLFPVYVPPAASRVLVGDNFSLECVVAGTPVPVVEWEKYSNIMPEKRNEVIHGTLYLYDIRSDDRGSFICRASSSIGYSDVAYTALLDVLEPPKLIQRPDSLIQIQYGENVYIRCSFRGRPEPVITWLFNGEEMSLNGSPLSGGTLTINEVKERNQGVYQCIGRNLYGMAHANTALVVLPILANNKTQNKEVINDDAHRHSLIVFGPSNVTVYEGETVQLHCLTKRGVAVQWLHENVIINPNSMRRYEMLTSGGLRIVSAQKSDSGHYECIASDGFGTTSAKCYVNVQGLVTQDRESKLSNENNENMLLPLQSYERVVKIEIVDMVQTGNAAVDIFWEINGASDLSYLQAQYCLTKGNWLTKNENYSSSVKHAMIDNLKNGHMYKFRLLGFDQHGQQIVSSSVHKLKLKYMESSDRLVKPTPANMNNNNPIPRITDAWASQDGSIGLKWQLPTNSTTSPILIDGFAIFYRPSRTKSNYTKITVPNLRFPPIDTYTITTIEPNQQYELRMSTYSTRGFSQMSNPMEILIPPISNQQTSINHRSDTNNYNDDSSSVDLEEILENITKLQNINGNDNNSPSATVPSTSSSLTLAQKNSDFLYLITGAIAGVLLLLLITLIIMCGIRYRQHKKFVSHVKSTNGSAFYEDAIRKGLNPADYALTPSLTHGVVAVDGKLIPFTYPSSNNNQHIVWHNSNQSNIITPNCVMDSAAMHINTNPLDERANQENFYHTLTPFGTLPFDEHSCNNQSHGLFGYNSDRSTCPIHRTHNQNYTSDTFPLKSSTKDNNNKNNANNSNHHPPQTHFHHQLLHHHIPHATCQRFKDKKHLQNQNNVNNCEIIHDLCDRSFCHSSNDSSRPLLIGDSNNSGDLHACNVIGLRNNTNNMSTNGALAQPSTGSNSSSGIGSSVESPYSGWKYLTPLCVTTPSQQQQSQEQQIVSSDNQKSSDFLSTKNIRSKSNSNLSPNSGVLLIEPLNMNENTIHSCS</sequence>
<keyword evidence="1" id="KW-0677">Repeat</keyword>
<comment type="caution">
    <text evidence="7">The sequence shown here is derived from an EMBL/GenBank/DDBJ whole genome shotgun (WGS) entry which is preliminary data.</text>
</comment>
<keyword evidence="4" id="KW-0472">Membrane</keyword>
<dbReference type="InterPro" id="IPR036116">
    <property type="entry name" value="FN3_sf"/>
</dbReference>
<dbReference type="SMART" id="SM00408">
    <property type="entry name" value="IGc2"/>
    <property type="match status" value="5"/>
</dbReference>
<feature type="domain" description="Ig-like" evidence="5">
    <location>
        <begin position="225"/>
        <end position="312"/>
    </location>
</feature>
<dbReference type="PANTHER" id="PTHR44170:SF54">
    <property type="entry name" value="FI24025P1"/>
    <property type="match status" value="1"/>
</dbReference>
<dbReference type="InterPro" id="IPR003599">
    <property type="entry name" value="Ig_sub"/>
</dbReference>
<dbReference type="PANTHER" id="PTHR44170">
    <property type="entry name" value="PROTEIN SIDEKICK"/>
    <property type="match status" value="1"/>
</dbReference>
<dbReference type="PROSITE" id="PS50853">
    <property type="entry name" value="FN3"/>
    <property type="match status" value="1"/>
</dbReference>
<feature type="region of interest" description="Disordered" evidence="3">
    <location>
        <begin position="1146"/>
        <end position="1167"/>
    </location>
</feature>
<dbReference type="InterPro" id="IPR007110">
    <property type="entry name" value="Ig-like_dom"/>
</dbReference>
<dbReference type="Pfam" id="PF13927">
    <property type="entry name" value="Ig_3"/>
    <property type="match status" value="4"/>
</dbReference>
<proteinExistence type="predicted"/>
<feature type="domain" description="Ig-like" evidence="5">
    <location>
        <begin position="404"/>
        <end position="510"/>
    </location>
</feature>
<feature type="domain" description="Ig-like" evidence="5">
    <location>
        <begin position="317"/>
        <end position="401"/>
    </location>
</feature>
<keyword evidence="4" id="KW-1133">Transmembrane helix</keyword>
<dbReference type="Gene3D" id="2.60.40.10">
    <property type="entry name" value="Immunoglobulins"/>
    <property type="match status" value="6"/>
</dbReference>
<dbReference type="InterPro" id="IPR003598">
    <property type="entry name" value="Ig_sub2"/>
</dbReference>
<dbReference type="PROSITE" id="PS50835">
    <property type="entry name" value="IG_LIKE"/>
    <property type="match status" value="5"/>
</dbReference>
<evidence type="ECO:0000313" key="9">
    <source>
        <dbReference type="Proteomes" id="UP000663829"/>
    </source>
</evidence>
<feature type="region of interest" description="Disordered" evidence="3">
    <location>
        <begin position="988"/>
        <end position="1027"/>
    </location>
</feature>
<dbReference type="GO" id="GO:0098609">
    <property type="term" value="P:cell-cell adhesion"/>
    <property type="evidence" value="ECO:0007669"/>
    <property type="project" value="TreeGrafter"/>
</dbReference>